<dbReference type="RefSeq" id="WP_108172714.1">
    <property type="nucleotide sequence ID" value="NZ_QBKQ01000003.1"/>
</dbReference>
<dbReference type="AlphaFoldDB" id="A0A2T6AF28"/>
<proteinExistence type="predicted"/>
<dbReference type="InterPro" id="IPR024311">
    <property type="entry name" value="Lipocalin-like"/>
</dbReference>
<sequence length="132" mass="14128">MKKFLILFLAMSLFTACSDDDDSGAEGNIVGTWTLVAATNVPGFTIDDCTGRSTITFNADNTASSTFYATVEDQCVSSNDSGTWSNSSGSQYTIKIPGFDDPVAGTVNFSNENRFTFTPNDLPTSSLTFARN</sequence>
<name>A0A2T6AF28_9FLAO</name>
<keyword evidence="1" id="KW-0732">Signal</keyword>
<organism evidence="3 4">
    <name type="scientific">Christiangramia gaetbulicola</name>
    <dbReference type="NCBI Taxonomy" id="703340"/>
    <lineage>
        <taxon>Bacteria</taxon>
        <taxon>Pseudomonadati</taxon>
        <taxon>Bacteroidota</taxon>
        <taxon>Flavobacteriia</taxon>
        <taxon>Flavobacteriales</taxon>
        <taxon>Flavobacteriaceae</taxon>
        <taxon>Christiangramia</taxon>
    </lineage>
</organism>
<evidence type="ECO:0000256" key="1">
    <source>
        <dbReference type="SAM" id="SignalP"/>
    </source>
</evidence>
<reference evidence="3 4" key="1">
    <citation type="submission" date="2018-04" db="EMBL/GenBank/DDBJ databases">
        <title>Genomic Encyclopedia of Archaeal and Bacterial Type Strains, Phase II (KMG-II): from individual species to whole genera.</title>
        <authorList>
            <person name="Goeker M."/>
        </authorList>
    </citation>
    <scope>NUCLEOTIDE SEQUENCE [LARGE SCALE GENOMIC DNA]</scope>
    <source>
        <strain evidence="3 4">DSM 23082</strain>
    </source>
</reference>
<keyword evidence="4" id="KW-1185">Reference proteome</keyword>
<dbReference type="Pfam" id="PF13648">
    <property type="entry name" value="Lipocalin_4"/>
    <property type="match status" value="1"/>
</dbReference>
<comment type="caution">
    <text evidence="3">The sequence shown here is derived from an EMBL/GenBank/DDBJ whole genome shotgun (WGS) entry which is preliminary data.</text>
</comment>
<dbReference type="OrthoDB" id="1442355at2"/>
<feature type="domain" description="Lipocalin-like" evidence="2">
    <location>
        <begin position="29"/>
        <end position="117"/>
    </location>
</feature>
<gene>
    <name evidence="3" type="ORF">C8P64_2853</name>
</gene>
<accession>A0A2T6AF28</accession>
<evidence type="ECO:0000313" key="3">
    <source>
        <dbReference type="EMBL" id="PTX42424.1"/>
    </source>
</evidence>
<protein>
    <submittedName>
        <fullName evidence="3">Lipocalin-like protein</fullName>
    </submittedName>
</protein>
<dbReference type="PROSITE" id="PS51257">
    <property type="entry name" value="PROKAR_LIPOPROTEIN"/>
    <property type="match status" value="1"/>
</dbReference>
<dbReference type="EMBL" id="QBKQ01000003">
    <property type="protein sequence ID" value="PTX42424.1"/>
    <property type="molecule type" value="Genomic_DNA"/>
</dbReference>
<feature type="chain" id="PRO_5015561752" evidence="1">
    <location>
        <begin position="19"/>
        <end position="132"/>
    </location>
</feature>
<evidence type="ECO:0000313" key="4">
    <source>
        <dbReference type="Proteomes" id="UP000244174"/>
    </source>
</evidence>
<evidence type="ECO:0000259" key="2">
    <source>
        <dbReference type="Pfam" id="PF13648"/>
    </source>
</evidence>
<dbReference type="Proteomes" id="UP000244174">
    <property type="component" value="Unassembled WGS sequence"/>
</dbReference>
<feature type="signal peptide" evidence="1">
    <location>
        <begin position="1"/>
        <end position="18"/>
    </location>
</feature>